<dbReference type="GO" id="GO:0005634">
    <property type="term" value="C:nucleus"/>
    <property type="evidence" value="ECO:0007669"/>
    <property type="project" value="TreeGrafter"/>
</dbReference>
<evidence type="ECO:0000256" key="1">
    <source>
        <dbReference type="ARBA" id="ARBA00022737"/>
    </source>
</evidence>
<evidence type="ECO:0000313" key="6">
    <source>
        <dbReference type="EMBL" id="KAK4221984.1"/>
    </source>
</evidence>
<feature type="repeat" description="ANK" evidence="3">
    <location>
        <begin position="614"/>
        <end position="646"/>
    </location>
</feature>
<feature type="repeat" description="ANK" evidence="3">
    <location>
        <begin position="372"/>
        <end position="398"/>
    </location>
</feature>
<dbReference type="GO" id="GO:0045944">
    <property type="term" value="P:positive regulation of transcription by RNA polymerase II"/>
    <property type="evidence" value="ECO:0007669"/>
    <property type="project" value="TreeGrafter"/>
</dbReference>
<organism evidence="6 7">
    <name type="scientific">Podospora fimiseda</name>
    <dbReference type="NCBI Taxonomy" id="252190"/>
    <lineage>
        <taxon>Eukaryota</taxon>
        <taxon>Fungi</taxon>
        <taxon>Dikarya</taxon>
        <taxon>Ascomycota</taxon>
        <taxon>Pezizomycotina</taxon>
        <taxon>Sordariomycetes</taxon>
        <taxon>Sordariomycetidae</taxon>
        <taxon>Sordariales</taxon>
        <taxon>Podosporaceae</taxon>
        <taxon>Podospora</taxon>
    </lineage>
</organism>
<feature type="repeat" description="ANK" evidence="3">
    <location>
        <begin position="473"/>
        <end position="505"/>
    </location>
</feature>
<reference evidence="6" key="1">
    <citation type="journal article" date="2023" name="Mol. Phylogenet. Evol.">
        <title>Genome-scale phylogeny and comparative genomics of the fungal order Sordariales.</title>
        <authorList>
            <person name="Hensen N."/>
            <person name="Bonometti L."/>
            <person name="Westerberg I."/>
            <person name="Brannstrom I.O."/>
            <person name="Guillou S."/>
            <person name="Cros-Aarteil S."/>
            <person name="Calhoun S."/>
            <person name="Haridas S."/>
            <person name="Kuo A."/>
            <person name="Mondo S."/>
            <person name="Pangilinan J."/>
            <person name="Riley R."/>
            <person name="LaButti K."/>
            <person name="Andreopoulos B."/>
            <person name="Lipzen A."/>
            <person name="Chen C."/>
            <person name="Yan M."/>
            <person name="Daum C."/>
            <person name="Ng V."/>
            <person name="Clum A."/>
            <person name="Steindorff A."/>
            <person name="Ohm R.A."/>
            <person name="Martin F."/>
            <person name="Silar P."/>
            <person name="Natvig D.O."/>
            <person name="Lalanne C."/>
            <person name="Gautier V."/>
            <person name="Ament-Velasquez S.L."/>
            <person name="Kruys A."/>
            <person name="Hutchinson M.I."/>
            <person name="Powell A.J."/>
            <person name="Barry K."/>
            <person name="Miller A.N."/>
            <person name="Grigoriev I.V."/>
            <person name="Debuchy R."/>
            <person name="Gladieux P."/>
            <person name="Hiltunen Thoren M."/>
            <person name="Johannesson H."/>
        </authorList>
    </citation>
    <scope>NUCLEOTIDE SEQUENCE</scope>
    <source>
        <strain evidence="6">CBS 990.96</strain>
    </source>
</reference>
<dbReference type="Pfam" id="PF00023">
    <property type="entry name" value="Ank"/>
    <property type="match status" value="1"/>
</dbReference>
<dbReference type="PANTHER" id="PTHR24193:SF121">
    <property type="entry name" value="ADA2A-CONTAINING COMPLEX COMPONENT 3, ISOFORM D"/>
    <property type="match status" value="1"/>
</dbReference>
<reference evidence="6" key="2">
    <citation type="submission" date="2023-05" db="EMBL/GenBank/DDBJ databases">
        <authorList>
            <consortium name="Lawrence Berkeley National Laboratory"/>
            <person name="Steindorff A."/>
            <person name="Hensen N."/>
            <person name="Bonometti L."/>
            <person name="Westerberg I."/>
            <person name="Brannstrom I.O."/>
            <person name="Guillou S."/>
            <person name="Cros-Aarteil S."/>
            <person name="Calhoun S."/>
            <person name="Haridas S."/>
            <person name="Kuo A."/>
            <person name="Mondo S."/>
            <person name="Pangilinan J."/>
            <person name="Riley R."/>
            <person name="Labutti K."/>
            <person name="Andreopoulos B."/>
            <person name="Lipzen A."/>
            <person name="Chen C."/>
            <person name="Yanf M."/>
            <person name="Daum C."/>
            <person name="Ng V."/>
            <person name="Clum A."/>
            <person name="Ohm R."/>
            <person name="Martin F."/>
            <person name="Silar P."/>
            <person name="Natvig D."/>
            <person name="Lalanne C."/>
            <person name="Gautier V."/>
            <person name="Ament-Velasquez S.L."/>
            <person name="Kruys A."/>
            <person name="Hutchinson M.I."/>
            <person name="Powell A.J."/>
            <person name="Barry K."/>
            <person name="Miller A.N."/>
            <person name="Grigoriev I.V."/>
            <person name="Debuchy R."/>
            <person name="Gladieux P."/>
            <person name="Thoren M.H."/>
            <person name="Johannesson H."/>
        </authorList>
    </citation>
    <scope>NUCLEOTIDE SEQUENCE</scope>
    <source>
        <strain evidence="6">CBS 990.96</strain>
    </source>
</reference>
<feature type="domain" description="Clr5" evidence="5">
    <location>
        <begin position="15"/>
        <end position="66"/>
    </location>
</feature>
<evidence type="ECO:0000259" key="5">
    <source>
        <dbReference type="Pfam" id="PF14420"/>
    </source>
</evidence>
<comment type="caution">
    <text evidence="6">The sequence shown here is derived from an EMBL/GenBank/DDBJ whole genome shotgun (WGS) entry which is preliminary data.</text>
</comment>
<dbReference type="SUPFAM" id="SSF48403">
    <property type="entry name" value="Ankyrin repeat"/>
    <property type="match status" value="1"/>
</dbReference>
<feature type="repeat" description="ANK" evidence="3">
    <location>
        <begin position="542"/>
        <end position="580"/>
    </location>
</feature>
<accession>A0AAN6YMS2</accession>
<gene>
    <name evidence="6" type="ORF">QBC38DRAFT_513268</name>
</gene>
<feature type="repeat" description="ANK" evidence="3">
    <location>
        <begin position="439"/>
        <end position="471"/>
    </location>
</feature>
<dbReference type="Gene3D" id="1.25.40.20">
    <property type="entry name" value="Ankyrin repeat-containing domain"/>
    <property type="match status" value="4"/>
</dbReference>
<sequence length="668" mass="72957">MADDGVNGPRPLPTAAEWEAQRPLITRLRENSNNKLDDIMKEMQEQGFYGTKAVYKKKFSQWGLSKNISSAAAIEADRKRKENLDDDQSQSEILINGKPVPHEKITRQLKRARIPRQEITKTGSGIPNSTGQGRNKCESNITDIFPSAAYLPKRCTAVVVRTPGAITGSTSGQSSPPITNEQPQGITDPSFDFNDLAAIDRAITESIAMYQQILPEDFVPPQELSSKSQGLEGVYESSTYEPFSSCWNEPIAFIFNVATPSATYDVAQDRPRPPIKGVGHQKIFEALLHARAARSQSCDTPSENGETPFWLAAHGGFVGTAKVLALHGADINIALATADKRRPIHQAAQKGHLEMVRFLLEKGALLDAPKHGGATALWLACQEGHTDIVRLLLEAGASPVATALESNRTPFHQACRNGHLEIVKLLLQYRVNINELDKDGAPGLRLACHRGHKEVASLLIKQGADVNAASPKTGRMPLHQACQNGHEEIVRLLVDNYARIDAQLKIHQGVTPLWIASYHGHTTIVSQLLNRGANPNSVNTQFGRTPLHQACQNGKEDIEGHVDIVSTLLAAGADINLQQKDGVTALFIAAQQGHAAIVKLLLDNKAKQLPTHRAQTMPIHQAATGNHLDIVKLLLEGGADINSRYKVQVPLLLLASNRYHAWVREKEG</sequence>
<evidence type="ECO:0000256" key="2">
    <source>
        <dbReference type="ARBA" id="ARBA00023043"/>
    </source>
</evidence>
<evidence type="ECO:0000256" key="4">
    <source>
        <dbReference type="SAM" id="MobiDB-lite"/>
    </source>
</evidence>
<protein>
    <submittedName>
        <fullName evidence="6">Ankyrin repeat-containing domain protein</fullName>
    </submittedName>
</protein>
<dbReference type="Pfam" id="PF14420">
    <property type="entry name" value="Clr5"/>
    <property type="match status" value="1"/>
</dbReference>
<proteinExistence type="predicted"/>
<feature type="repeat" description="ANK" evidence="3">
    <location>
        <begin position="508"/>
        <end position="540"/>
    </location>
</feature>
<dbReference type="InterPro" id="IPR025676">
    <property type="entry name" value="Clr5_dom"/>
</dbReference>
<feature type="repeat" description="ANK" evidence="3">
    <location>
        <begin position="304"/>
        <end position="336"/>
    </location>
</feature>
<evidence type="ECO:0000313" key="7">
    <source>
        <dbReference type="Proteomes" id="UP001301958"/>
    </source>
</evidence>
<dbReference type="AlphaFoldDB" id="A0AAN6YMS2"/>
<feature type="repeat" description="ANK" evidence="3">
    <location>
        <begin position="339"/>
        <end position="371"/>
    </location>
</feature>
<dbReference type="InterPro" id="IPR036770">
    <property type="entry name" value="Ankyrin_rpt-contain_sf"/>
</dbReference>
<dbReference type="PROSITE" id="PS50297">
    <property type="entry name" value="ANK_REP_REGION"/>
    <property type="match status" value="10"/>
</dbReference>
<dbReference type="PANTHER" id="PTHR24193">
    <property type="entry name" value="ANKYRIN REPEAT PROTEIN"/>
    <property type="match status" value="1"/>
</dbReference>
<dbReference type="InterPro" id="IPR050663">
    <property type="entry name" value="Ankyrin-SOCS_Box"/>
</dbReference>
<keyword evidence="2 3" id="KW-0040">ANK repeat</keyword>
<feature type="repeat" description="ANK" evidence="3">
    <location>
        <begin position="581"/>
        <end position="606"/>
    </location>
</feature>
<dbReference type="PROSITE" id="PS50088">
    <property type="entry name" value="ANK_REPEAT"/>
    <property type="match status" value="10"/>
</dbReference>
<dbReference type="PRINTS" id="PR01415">
    <property type="entry name" value="ANKYRIN"/>
</dbReference>
<feature type="repeat" description="ANK" evidence="3">
    <location>
        <begin position="406"/>
        <end position="438"/>
    </location>
</feature>
<keyword evidence="1" id="KW-0677">Repeat</keyword>
<name>A0AAN6YMS2_9PEZI</name>
<feature type="region of interest" description="Disordered" evidence="4">
    <location>
        <begin position="80"/>
        <end position="110"/>
    </location>
</feature>
<evidence type="ECO:0000256" key="3">
    <source>
        <dbReference type="PROSITE-ProRule" id="PRU00023"/>
    </source>
</evidence>
<dbReference type="InterPro" id="IPR002110">
    <property type="entry name" value="Ankyrin_rpt"/>
</dbReference>
<keyword evidence="7" id="KW-1185">Reference proteome</keyword>
<dbReference type="Proteomes" id="UP001301958">
    <property type="component" value="Unassembled WGS sequence"/>
</dbReference>
<dbReference type="GO" id="GO:0000976">
    <property type="term" value="F:transcription cis-regulatory region binding"/>
    <property type="evidence" value="ECO:0007669"/>
    <property type="project" value="TreeGrafter"/>
</dbReference>
<dbReference type="EMBL" id="MU865499">
    <property type="protein sequence ID" value="KAK4221984.1"/>
    <property type="molecule type" value="Genomic_DNA"/>
</dbReference>
<dbReference type="SMART" id="SM00248">
    <property type="entry name" value="ANK"/>
    <property type="match status" value="10"/>
</dbReference>
<dbReference type="Pfam" id="PF12796">
    <property type="entry name" value="Ank_2"/>
    <property type="match status" value="3"/>
</dbReference>
<dbReference type="Pfam" id="PF13637">
    <property type="entry name" value="Ank_4"/>
    <property type="match status" value="1"/>
</dbReference>